<dbReference type="EMBL" id="LECT01000023">
    <property type="protein sequence ID" value="KLU05099.1"/>
    <property type="molecule type" value="Genomic_DNA"/>
</dbReference>
<gene>
    <name evidence="2" type="ORF">RISK_002861</name>
</gene>
<sequence>MKTRRSIAAIAPDGAVVGDGGAVPRSPACCDVDKLGSSSSHTRHSSPNSPRIWTAHQPTSLNSGESSYQHFTTRRVSEGPYGT</sequence>
<dbReference type="Proteomes" id="UP000036367">
    <property type="component" value="Unassembled WGS sequence"/>
</dbReference>
<feature type="compositionally biased region" description="Polar residues" evidence="1">
    <location>
        <begin position="56"/>
        <end position="71"/>
    </location>
</feature>
<evidence type="ECO:0000313" key="3">
    <source>
        <dbReference type="Proteomes" id="UP000036367"/>
    </source>
</evidence>
<feature type="compositionally biased region" description="Low complexity" evidence="1">
    <location>
        <begin position="37"/>
        <end position="51"/>
    </location>
</feature>
<name>A0A0J1EHS3_RHOIS</name>
<comment type="caution">
    <text evidence="2">The sequence shown here is derived from an EMBL/GenBank/DDBJ whole genome shotgun (WGS) entry which is preliminary data.</text>
</comment>
<organism evidence="2 3">
    <name type="scientific">Rhodopirellula islandica</name>
    <dbReference type="NCBI Taxonomy" id="595434"/>
    <lineage>
        <taxon>Bacteria</taxon>
        <taxon>Pseudomonadati</taxon>
        <taxon>Planctomycetota</taxon>
        <taxon>Planctomycetia</taxon>
        <taxon>Pirellulales</taxon>
        <taxon>Pirellulaceae</taxon>
        <taxon>Rhodopirellula</taxon>
    </lineage>
</organism>
<dbReference type="AlphaFoldDB" id="A0A0J1EHS3"/>
<proteinExistence type="predicted"/>
<evidence type="ECO:0000313" key="2">
    <source>
        <dbReference type="EMBL" id="KLU05099.1"/>
    </source>
</evidence>
<keyword evidence="3" id="KW-1185">Reference proteome</keyword>
<feature type="region of interest" description="Disordered" evidence="1">
    <location>
        <begin position="32"/>
        <end position="83"/>
    </location>
</feature>
<protein>
    <submittedName>
        <fullName evidence="2">Uncharacterized protein</fullName>
    </submittedName>
</protein>
<accession>A0A0J1EHS3</accession>
<dbReference type="PATRIC" id="fig|595434.4.peg.2728"/>
<reference evidence="2" key="1">
    <citation type="submission" date="2015-05" db="EMBL/GenBank/DDBJ databases">
        <title>Permanent draft genome of Rhodopirellula islandicus K833.</title>
        <authorList>
            <person name="Kizina J."/>
            <person name="Richter M."/>
            <person name="Glockner F.O."/>
            <person name="Harder J."/>
        </authorList>
    </citation>
    <scope>NUCLEOTIDE SEQUENCE [LARGE SCALE GENOMIC DNA]</scope>
    <source>
        <strain evidence="2">K833</strain>
    </source>
</reference>
<evidence type="ECO:0000256" key="1">
    <source>
        <dbReference type="SAM" id="MobiDB-lite"/>
    </source>
</evidence>